<dbReference type="EMBL" id="BKCJ010060175">
    <property type="protein sequence ID" value="GEW48113.1"/>
    <property type="molecule type" value="Genomic_DNA"/>
</dbReference>
<evidence type="ECO:0000259" key="3">
    <source>
        <dbReference type="PROSITE" id="PS50158"/>
    </source>
</evidence>
<evidence type="ECO:0000256" key="1">
    <source>
        <dbReference type="PROSITE-ProRule" id="PRU00047"/>
    </source>
</evidence>
<dbReference type="AlphaFoldDB" id="A0A699GVG7"/>
<feature type="region of interest" description="Disordered" evidence="2">
    <location>
        <begin position="248"/>
        <end position="270"/>
    </location>
</feature>
<name>A0A699GVG7_TANCI</name>
<protein>
    <recommendedName>
        <fullName evidence="3">CCHC-type domain-containing protein</fullName>
    </recommendedName>
</protein>
<keyword evidence="1" id="KW-0479">Metal-binding</keyword>
<dbReference type="PROSITE" id="PS50158">
    <property type="entry name" value="ZF_CCHC"/>
    <property type="match status" value="1"/>
</dbReference>
<proteinExistence type="predicted"/>
<reference evidence="4" key="1">
    <citation type="journal article" date="2019" name="Sci. Rep.">
        <title>Draft genome of Tanacetum cinerariifolium, the natural source of mosquito coil.</title>
        <authorList>
            <person name="Yamashiro T."/>
            <person name="Shiraishi A."/>
            <person name="Satake H."/>
            <person name="Nakayama K."/>
        </authorList>
    </citation>
    <scope>NUCLEOTIDE SEQUENCE</scope>
</reference>
<accession>A0A699GVG7</accession>
<feature type="compositionally biased region" description="Low complexity" evidence="2">
    <location>
        <begin position="136"/>
        <end position="175"/>
    </location>
</feature>
<feature type="region of interest" description="Disordered" evidence="2">
    <location>
        <begin position="391"/>
        <end position="439"/>
    </location>
</feature>
<evidence type="ECO:0000313" key="4">
    <source>
        <dbReference type="EMBL" id="GEW48113.1"/>
    </source>
</evidence>
<feature type="compositionally biased region" description="Polar residues" evidence="2">
    <location>
        <begin position="91"/>
        <end position="101"/>
    </location>
</feature>
<organism evidence="4">
    <name type="scientific">Tanacetum cinerariifolium</name>
    <name type="common">Dalmatian daisy</name>
    <name type="synonym">Chrysanthemum cinerariifolium</name>
    <dbReference type="NCBI Taxonomy" id="118510"/>
    <lineage>
        <taxon>Eukaryota</taxon>
        <taxon>Viridiplantae</taxon>
        <taxon>Streptophyta</taxon>
        <taxon>Embryophyta</taxon>
        <taxon>Tracheophyta</taxon>
        <taxon>Spermatophyta</taxon>
        <taxon>Magnoliopsida</taxon>
        <taxon>eudicotyledons</taxon>
        <taxon>Gunneridae</taxon>
        <taxon>Pentapetalae</taxon>
        <taxon>asterids</taxon>
        <taxon>campanulids</taxon>
        <taxon>Asterales</taxon>
        <taxon>Asteraceae</taxon>
        <taxon>Asteroideae</taxon>
        <taxon>Anthemideae</taxon>
        <taxon>Anthemidinae</taxon>
        <taxon>Tanacetum</taxon>
    </lineage>
</organism>
<keyword evidence="1" id="KW-0862">Zinc</keyword>
<keyword evidence="1" id="KW-0863">Zinc-finger</keyword>
<sequence length="649" mass="70689">MTPLVTHIDTILIHAEVPTVSPIISPYPYYTPASLDYSPTSDTEFDPSEDPSSDRIPPLPATLPFLSSIVDSSDSNTPDTPPSPTHDTPFTEITLSTQRSPAASGVLRRQRVEPLPTHRLDVRHSVDYSSSDHFTSDNSLRDSPSSSSSDSSSDSLSDTSSSHSSSDHSSPALPSGTRPSHQLCSLVSRIPHSSATIIEIPSHSSFAGPSRKRSRSPTTTVLIYSHLPGALSSVRVDLLPPPKRIGSFDSVTDLEDCSDESSKSSVPRETSLRDDVVGIDTRVMVETVAREEAEMSTMGPVKVIVERVMHPAVPDDVPDPAQEEGAIKGTYEMLGDLGHMSVATGRHSAVLTERISELERDNTRLRDTKMPNTRSGATMIREAVNELIDHRGDENGDDYEGGNGGVNGNGGNGGNKNGRANGNGNGRGNGNGNDNGNGNGNEGGNGYNFIGFMYVSRKCTYQDFLKCQPLNFNGTKGVVGLTRWFEKMETRAIGFEATYAMKWTELMKLMTEVYCPRNKIQKIETRLWKLTGNVIAAEPTRLTYAIHIANNLMDKKLKGYARSAKNKRRGQNVARAYMVENNARKGYVGSLPYYNKCMLHHEGSCTVRCANCKRVGHITRECTVIVAPNTQRAPIGNQPGIVCYECGRP</sequence>
<dbReference type="GO" id="GO:0008270">
    <property type="term" value="F:zinc ion binding"/>
    <property type="evidence" value="ECO:0007669"/>
    <property type="project" value="UniProtKB-KW"/>
</dbReference>
<feature type="compositionally biased region" description="Basic and acidic residues" evidence="2">
    <location>
        <begin position="110"/>
        <end position="126"/>
    </location>
</feature>
<comment type="caution">
    <text evidence="4">The sequence shown here is derived from an EMBL/GenBank/DDBJ whole genome shotgun (WGS) entry which is preliminary data.</text>
</comment>
<feature type="domain" description="CCHC-type" evidence="3">
    <location>
        <begin position="608"/>
        <end position="622"/>
    </location>
</feature>
<gene>
    <name evidence="4" type="ORF">Tci_220089</name>
</gene>
<dbReference type="InterPro" id="IPR001878">
    <property type="entry name" value="Znf_CCHC"/>
</dbReference>
<feature type="region of interest" description="Disordered" evidence="2">
    <location>
        <begin position="38"/>
        <end position="181"/>
    </location>
</feature>
<dbReference type="GO" id="GO:0003676">
    <property type="term" value="F:nucleic acid binding"/>
    <property type="evidence" value="ECO:0007669"/>
    <property type="project" value="InterPro"/>
</dbReference>
<evidence type="ECO:0000256" key="2">
    <source>
        <dbReference type="SAM" id="MobiDB-lite"/>
    </source>
</evidence>
<dbReference type="Gene3D" id="4.10.60.10">
    <property type="entry name" value="Zinc finger, CCHC-type"/>
    <property type="match status" value="1"/>
</dbReference>
<feature type="compositionally biased region" description="Gly residues" evidence="2">
    <location>
        <begin position="401"/>
        <end position="439"/>
    </location>
</feature>